<gene>
    <name evidence="3" type="ORF">K4H28_01860</name>
</gene>
<dbReference type="NCBIfam" id="TIGR00252">
    <property type="entry name" value="YraN family protein"/>
    <property type="match status" value="1"/>
</dbReference>
<dbReference type="CDD" id="cd20736">
    <property type="entry name" value="PoNe_Nuclease"/>
    <property type="match status" value="1"/>
</dbReference>
<dbReference type="PANTHER" id="PTHR34039:SF1">
    <property type="entry name" value="UPF0102 PROTEIN YRAN"/>
    <property type="match status" value="1"/>
</dbReference>
<dbReference type="InterPro" id="IPR011335">
    <property type="entry name" value="Restrct_endonuc-II-like"/>
</dbReference>
<reference evidence="3 4" key="1">
    <citation type="submission" date="2021-08" db="EMBL/GenBank/DDBJ databases">
        <title>complete genome sequencing of Deefgea sp. D25.</title>
        <authorList>
            <person name="Bae J.-W."/>
            <person name="Gim D.-H."/>
        </authorList>
    </citation>
    <scope>NUCLEOTIDE SEQUENCE [LARGE SCALE GENOMIC DNA]</scope>
    <source>
        <strain evidence="3 4">D25</strain>
    </source>
</reference>
<organism evidence="3 4">
    <name type="scientific">Deefgea tanakiae</name>
    <dbReference type="NCBI Taxonomy" id="2865840"/>
    <lineage>
        <taxon>Bacteria</taxon>
        <taxon>Pseudomonadati</taxon>
        <taxon>Pseudomonadota</taxon>
        <taxon>Betaproteobacteria</taxon>
        <taxon>Neisseriales</taxon>
        <taxon>Chitinibacteraceae</taxon>
        <taxon>Deefgea</taxon>
    </lineage>
</organism>
<name>A0ABX8ZA33_9NEIS</name>
<keyword evidence="4" id="KW-1185">Reference proteome</keyword>
<dbReference type="RefSeq" id="WP_221006576.1">
    <property type="nucleotide sequence ID" value="NZ_CP081150.1"/>
</dbReference>
<dbReference type="SUPFAM" id="SSF52980">
    <property type="entry name" value="Restriction endonuclease-like"/>
    <property type="match status" value="1"/>
</dbReference>
<evidence type="ECO:0000313" key="3">
    <source>
        <dbReference type="EMBL" id="QZA78194.1"/>
    </source>
</evidence>
<proteinExistence type="inferred from homology"/>
<dbReference type="InterPro" id="IPR011856">
    <property type="entry name" value="tRNA_endonuc-like_dom_sf"/>
</dbReference>
<sequence>MNGLGAAAEQRAADFIVAQGLKLITRNWRCRFGEIDLIAKDGKTLIFIEVRSRSSPNFGGAASSIQRSKQEKLIRTAQLYLQTLSPLPPCRFDAICIDGDDLVWLKDCIQAN</sequence>
<dbReference type="NCBIfam" id="NF009150">
    <property type="entry name" value="PRK12497.1-3"/>
    <property type="match status" value="1"/>
</dbReference>
<evidence type="ECO:0000256" key="2">
    <source>
        <dbReference type="HAMAP-Rule" id="MF_00048"/>
    </source>
</evidence>
<dbReference type="Pfam" id="PF02021">
    <property type="entry name" value="UPF0102"/>
    <property type="match status" value="1"/>
</dbReference>
<dbReference type="InterPro" id="IPR003509">
    <property type="entry name" value="UPF0102_YraN-like"/>
</dbReference>
<dbReference type="EMBL" id="CP081150">
    <property type="protein sequence ID" value="QZA78194.1"/>
    <property type="molecule type" value="Genomic_DNA"/>
</dbReference>
<evidence type="ECO:0000313" key="4">
    <source>
        <dbReference type="Proteomes" id="UP000825679"/>
    </source>
</evidence>
<comment type="similarity">
    <text evidence="1 2">Belongs to the UPF0102 family.</text>
</comment>
<accession>A0ABX8ZA33</accession>
<evidence type="ECO:0000256" key="1">
    <source>
        <dbReference type="ARBA" id="ARBA00006738"/>
    </source>
</evidence>
<protein>
    <recommendedName>
        <fullName evidence="2">UPF0102 protein K4H28_01860</fullName>
    </recommendedName>
</protein>
<dbReference type="Proteomes" id="UP000825679">
    <property type="component" value="Chromosome"/>
</dbReference>
<dbReference type="HAMAP" id="MF_00048">
    <property type="entry name" value="UPF0102"/>
    <property type="match status" value="1"/>
</dbReference>
<dbReference type="Gene3D" id="3.40.1350.10">
    <property type="match status" value="1"/>
</dbReference>
<dbReference type="PANTHER" id="PTHR34039">
    <property type="entry name" value="UPF0102 PROTEIN YRAN"/>
    <property type="match status" value="1"/>
</dbReference>